<keyword evidence="2" id="KW-1185">Reference proteome</keyword>
<gene>
    <name evidence="1" type="ORF">FHR92_003856</name>
</gene>
<dbReference type="EMBL" id="JACJIP010000029">
    <property type="protein sequence ID" value="MBA9087372.1"/>
    <property type="molecule type" value="Genomic_DNA"/>
</dbReference>
<dbReference type="Proteomes" id="UP000567067">
    <property type="component" value="Unassembled WGS sequence"/>
</dbReference>
<dbReference type="RefSeq" id="WP_182538196.1">
    <property type="nucleotide sequence ID" value="NZ_JACJIP010000029.1"/>
</dbReference>
<reference evidence="1 2" key="1">
    <citation type="submission" date="2020-08" db="EMBL/GenBank/DDBJ databases">
        <title>Genomic Encyclopedia of Type Strains, Phase III (KMG-III): the genomes of soil and plant-associated and newly described type strains.</title>
        <authorList>
            <person name="Whitman W."/>
        </authorList>
    </citation>
    <scope>NUCLEOTIDE SEQUENCE [LARGE SCALE GENOMIC DNA]</scope>
    <source>
        <strain evidence="1 2">CECT 8693</strain>
    </source>
</reference>
<protein>
    <submittedName>
        <fullName evidence="1">Uncharacterized protein</fullName>
    </submittedName>
</protein>
<comment type="caution">
    <text evidence="1">The sequence shown here is derived from an EMBL/GenBank/DDBJ whole genome shotgun (WGS) entry which is preliminary data.</text>
</comment>
<name>A0A7W3SWA8_9BACL</name>
<proteinExistence type="predicted"/>
<accession>A0A7W3SWA8</accession>
<organism evidence="1 2">
    <name type="scientific">Fontibacillus solani</name>
    <dbReference type="NCBI Taxonomy" id="1572857"/>
    <lineage>
        <taxon>Bacteria</taxon>
        <taxon>Bacillati</taxon>
        <taxon>Bacillota</taxon>
        <taxon>Bacilli</taxon>
        <taxon>Bacillales</taxon>
        <taxon>Paenibacillaceae</taxon>
        <taxon>Fontibacillus</taxon>
    </lineage>
</organism>
<evidence type="ECO:0000313" key="2">
    <source>
        <dbReference type="Proteomes" id="UP000567067"/>
    </source>
</evidence>
<dbReference type="AlphaFoldDB" id="A0A7W3SWA8"/>
<evidence type="ECO:0000313" key="1">
    <source>
        <dbReference type="EMBL" id="MBA9087372.1"/>
    </source>
</evidence>
<sequence>MAFIFLNRREKDVLNAVRALDAADRDFLSAVLKVNDEESEKDSIAELRRSLIFSHRKY</sequence>